<dbReference type="Proteomes" id="UP000314294">
    <property type="component" value="Unassembled WGS sequence"/>
</dbReference>
<evidence type="ECO:0000313" key="2">
    <source>
        <dbReference type="Proteomes" id="UP000314294"/>
    </source>
</evidence>
<dbReference type="AlphaFoldDB" id="A0A4Z2EVR0"/>
<sequence length="159" mass="17710">MAAPEVRRSSRFILRAIENPSAVKEAAAPSDVTALSIATTREMLLTAQLLMHSIEELLDRCTSPGPSDQRPVEVGVQLLRPTCCDPCDYDREHSYSLRSCQECQASLEEDEETVVIEGFRFESAVSREDLMRPPAGGGRKKRRVIPCSQGVHVRRKKAK</sequence>
<keyword evidence="2" id="KW-1185">Reference proteome</keyword>
<comment type="caution">
    <text evidence="1">The sequence shown here is derived from an EMBL/GenBank/DDBJ whole genome shotgun (WGS) entry which is preliminary data.</text>
</comment>
<name>A0A4Z2EVR0_9TELE</name>
<evidence type="ECO:0000313" key="1">
    <source>
        <dbReference type="EMBL" id="TNN32965.1"/>
    </source>
</evidence>
<dbReference type="OrthoDB" id="757982at2759"/>
<reference evidence="1 2" key="1">
    <citation type="submission" date="2019-03" db="EMBL/GenBank/DDBJ databases">
        <title>First draft genome of Liparis tanakae, snailfish: a comprehensive survey of snailfish specific genes.</title>
        <authorList>
            <person name="Kim W."/>
            <person name="Song I."/>
            <person name="Jeong J.-H."/>
            <person name="Kim D."/>
            <person name="Kim S."/>
            <person name="Ryu S."/>
            <person name="Song J.Y."/>
            <person name="Lee S.K."/>
        </authorList>
    </citation>
    <scope>NUCLEOTIDE SEQUENCE [LARGE SCALE GENOMIC DNA]</scope>
    <source>
        <tissue evidence="1">Muscle</tissue>
    </source>
</reference>
<proteinExistence type="predicted"/>
<gene>
    <name evidence="1" type="ORF">EYF80_056873</name>
</gene>
<organism evidence="1 2">
    <name type="scientific">Liparis tanakae</name>
    <name type="common">Tanaka's snailfish</name>
    <dbReference type="NCBI Taxonomy" id="230148"/>
    <lineage>
        <taxon>Eukaryota</taxon>
        <taxon>Metazoa</taxon>
        <taxon>Chordata</taxon>
        <taxon>Craniata</taxon>
        <taxon>Vertebrata</taxon>
        <taxon>Euteleostomi</taxon>
        <taxon>Actinopterygii</taxon>
        <taxon>Neopterygii</taxon>
        <taxon>Teleostei</taxon>
        <taxon>Neoteleostei</taxon>
        <taxon>Acanthomorphata</taxon>
        <taxon>Eupercaria</taxon>
        <taxon>Perciformes</taxon>
        <taxon>Cottioidei</taxon>
        <taxon>Cottales</taxon>
        <taxon>Liparidae</taxon>
        <taxon>Liparis</taxon>
    </lineage>
</organism>
<accession>A0A4Z2EVR0</accession>
<protein>
    <submittedName>
        <fullName evidence="1">Uncharacterized protein</fullName>
    </submittedName>
</protein>
<dbReference type="EMBL" id="SRLO01002411">
    <property type="protein sequence ID" value="TNN32965.1"/>
    <property type="molecule type" value="Genomic_DNA"/>
</dbReference>